<dbReference type="HOGENOM" id="CLU_2819061_0_0_1"/>
<name>H2Z4S4_CIOSA</name>
<reference evidence="2" key="1">
    <citation type="submission" date="2003-08" db="EMBL/GenBank/DDBJ databases">
        <authorList>
            <person name="Birren B."/>
            <person name="Nusbaum C."/>
            <person name="Abebe A."/>
            <person name="Abouelleil A."/>
            <person name="Adekoya E."/>
            <person name="Ait-zahra M."/>
            <person name="Allen N."/>
            <person name="Allen T."/>
            <person name="An P."/>
            <person name="Anderson M."/>
            <person name="Anderson S."/>
            <person name="Arachchi H."/>
            <person name="Armbruster J."/>
            <person name="Bachantsang P."/>
            <person name="Baldwin J."/>
            <person name="Barry A."/>
            <person name="Bayul T."/>
            <person name="Blitshsteyn B."/>
            <person name="Bloom T."/>
            <person name="Blye J."/>
            <person name="Boguslavskiy L."/>
            <person name="Borowsky M."/>
            <person name="Boukhgalter B."/>
            <person name="Brunache A."/>
            <person name="Butler J."/>
            <person name="Calixte N."/>
            <person name="Calvo S."/>
            <person name="Camarata J."/>
            <person name="Campo K."/>
            <person name="Chang J."/>
            <person name="Cheshatsang Y."/>
            <person name="Citroen M."/>
            <person name="Collymore A."/>
            <person name="Considine T."/>
            <person name="Cook A."/>
            <person name="Cooke P."/>
            <person name="Corum B."/>
            <person name="Cuomo C."/>
            <person name="David R."/>
            <person name="Dawoe T."/>
            <person name="Degray S."/>
            <person name="Dodge S."/>
            <person name="Dooley K."/>
            <person name="Dorje P."/>
            <person name="Dorjee K."/>
            <person name="Dorris L."/>
            <person name="Duffey N."/>
            <person name="Dupes A."/>
            <person name="Elkins T."/>
            <person name="Engels R."/>
            <person name="Erickson J."/>
            <person name="Farina A."/>
            <person name="Faro S."/>
            <person name="Ferreira P."/>
            <person name="Fischer H."/>
            <person name="Fitzgerald M."/>
            <person name="Foley K."/>
            <person name="Gage D."/>
            <person name="Galagan J."/>
            <person name="Gearin G."/>
            <person name="Gnerre S."/>
            <person name="Gnirke A."/>
            <person name="Goyette A."/>
            <person name="Graham J."/>
            <person name="Grandbois E."/>
            <person name="Gyaltsen K."/>
            <person name="Hafez N."/>
            <person name="Hagopian D."/>
            <person name="Hagos B."/>
            <person name="Hall J."/>
            <person name="Hatcher B."/>
            <person name="Heller A."/>
            <person name="Higgins H."/>
            <person name="Honan T."/>
            <person name="Horn A."/>
            <person name="Houde N."/>
            <person name="Hughes L."/>
            <person name="Hulme W."/>
            <person name="Husby E."/>
            <person name="Iliev I."/>
            <person name="Jaffe D."/>
            <person name="Jones C."/>
            <person name="Kamal M."/>
            <person name="Kamat A."/>
            <person name="Kamvysselis M."/>
            <person name="Karlsson E."/>
            <person name="Kells C."/>
            <person name="Kieu A."/>
            <person name="Kisner P."/>
            <person name="Kodira C."/>
            <person name="Kulbokas E."/>
            <person name="Labutti K."/>
            <person name="Lama D."/>
            <person name="Landers T."/>
            <person name="Leger J."/>
            <person name="Levine S."/>
            <person name="Lewis D."/>
            <person name="Lewis T."/>
            <person name="Lindblad-toh K."/>
            <person name="Liu X."/>
            <person name="Lokyitsang T."/>
            <person name="Lokyitsang Y."/>
            <person name="Lucien O."/>
            <person name="Lui A."/>
            <person name="Ma L.J."/>
            <person name="Mabbitt R."/>
            <person name="Macdonald J."/>
            <person name="Maclean C."/>
            <person name="Major J."/>
            <person name="Manning J."/>
            <person name="Marabella R."/>
            <person name="Maru K."/>
            <person name="Matthews C."/>
            <person name="Mauceli E."/>
            <person name="Mccarthy M."/>
            <person name="Mcdonough S."/>
            <person name="Mcghee T."/>
            <person name="Meldrim J."/>
            <person name="Meneus L."/>
            <person name="Mesirov J."/>
            <person name="Mihalev A."/>
            <person name="Mihova T."/>
            <person name="Mikkelsen T."/>
            <person name="Mlenga V."/>
            <person name="Moru K."/>
            <person name="Mozes J."/>
            <person name="Mulrain L."/>
            <person name="Munson G."/>
            <person name="Naylor J."/>
            <person name="Newes C."/>
            <person name="Nguyen C."/>
            <person name="Nguyen N."/>
            <person name="Nguyen T."/>
            <person name="Nicol R."/>
            <person name="Nielsen C."/>
            <person name="Nizzari M."/>
            <person name="Norbu C."/>
            <person name="Norbu N."/>
            <person name="O'donnell P."/>
            <person name="Okoawo O."/>
            <person name="O'leary S."/>
            <person name="Omotosho B."/>
            <person name="O'neill K."/>
            <person name="Osman S."/>
            <person name="Parker S."/>
            <person name="Perrin D."/>
            <person name="Phunkhang P."/>
            <person name="Piqani B."/>
            <person name="Purcell S."/>
            <person name="Rachupka T."/>
            <person name="Ramasamy U."/>
            <person name="Rameau R."/>
            <person name="Ray V."/>
            <person name="Raymond C."/>
            <person name="Retta R."/>
            <person name="Richardson S."/>
            <person name="Rise C."/>
            <person name="Rodriguez J."/>
            <person name="Rogers J."/>
            <person name="Rogov P."/>
            <person name="Rutman M."/>
            <person name="Schupbach R."/>
            <person name="Seaman C."/>
            <person name="Settipalli S."/>
            <person name="Sharpe T."/>
            <person name="Sheridan J."/>
            <person name="Sherpa N."/>
            <person name="Shi J."/>
            <person name="Smirnov S."/>
            <person name="Smith C."/>
            <person name="Sougnez C."/>
            <person name="Spencer B."/>
            <person name="Stalker J."/>
            <person name="Stange-thomann N."/>
            <person name="Stavropoulos S."/>
            <person name="Stetson K."/>
            <person name="Stone C."/>
            <person name="Stone S."/>
            <person name="Stubbs M."/>
            <person name="Talamas J."/>
            <person name="Tchuinga P."/>
            <person name="Tenzing P."/>
            <person name="Tesfaye S."/>
            <person name="Theodore J."/>
            <person name="Thoulutsang Y."/>
            <person name="Topham K."/>
            <person name="Towey S."/>
            <person name="Tsamla T."/>
            <person name="Tsomo N."/>
            <person name="Vallee D."/>
            <person name="Vassiliev H."/>
            <person name="Venkataraman V."/>
            <person name="Vinson J."/>
            <person name="Vo A."/>
            <person name="Wade C."/>
            <person name="Wang S."/>
            <person name="Wangchuk T."/>
            <person name="Wangdi T."/>
            <person name="Whittaker C."/>
            <person name="Wilkinson J."/>
            <person name="Wu Y."/>
            <person name="Wyman D."/>
            <person name="Yadav S."/>
            <person name="Yang S."/>
            <person name="Yang X."/>
            <person name="Yeager S."/>
            <person name="Yee E."/>
            <person name="Young G."/>
            <person name="Zainoun J."/>
            <person name="Zembeck L."/>
            <person name="Zimmer A."/>
            <person name="Zody M."/>
            <person name="Lander E."/>
        </authorList>
    </citation>
    <scope>NUCLEOTIDE SEQUENCE [LARGE SCALE GENOMIC DNA]</scope>
</reference>
<proteinExistence type="predicted"/>
<sequence length="67" mass="7404">WVRTALGKFDNRAITSEIRTISHSYTHELLDLCKGTIKDGKAALARLCFSMFPSSLADDQSITESAD</sequence>
<evidence type="ECO:0000313" key="1">
    <source>
        <dbReference type="Ensembl" id="ENSCSAVP00000012586.1"/>
    </source>
</evidence>
<evidence type="ECO:0000313" key="2">
    <source>
        <dbReference type="Proteomes" id="UP000007875"/>
    </source>
</evidence>
<organism evidence="1 2">
    <name type="scientific">Ciona savignyi</name>
    <name type="common">Pacific transparent sea squirt</name>
    <dbReference type="NCBI Taxonomy" id="51511"/>
    <lineage>
        <taxon>Eukaryota</taxon>
        <taxon>Metazoa</taxon>
        <taxon>Chordata</taxon>
        <taxon>Tunicata</taxon>
        <taxon>Ascidiacea</taxon>
        <taxon>Phlebobranchia</taxon>
        <taxon>Cionidae</taxon>
        <taxon>Ciona</taxon>
    </lineage>
</organism>
<protein>
    <submittedName>
        <fullName evidence="1">Uncharacterized protein</fullName>
    </submittedName>
</protein>
<dbReference type="Ensembl" id="ENSCSAVT00000012730.1">
    <property type="protein sequence ID" value="ENSCSAVP00000012586.1"/>
    <property type="gene ID" value="ENSCSAVG00000007388.1"/>
</dbReference>
<reference evidence="1" key="2">
    <citation type="submission" date="2025-08" db="UniProtKB">
        <authorList>
            <consortium name="Ensembl"/>
        </authorList>
    </citation>
    <scope>IDENTIFICATION</scope>
</reference>
<dbReference type="Proteomes" id="UP000007875">
    <property type="component" value="Unassembled WGS sequence"/>
</dbReference>
<reference evidence="1" key="3">
    <citation type="submission" date="2025-09" db="UniProtKB">
        <authorList>
            <consortium name="Ensembl"/>
        </authorList>
    </citation>
    <scope>IDENTIFICATION</scope>
</reference>
<keyword evidence="2" id="KW-1185">Reference proteome</keyword>
<accession>H2Z4S4</accession>
<dbReference type="AlphaFoldDB" id="H2Z4S4"/>
<dbReference type="GeneTree" id="ENSGT00390000007658"/>